<evidence type="ECO:0000256" key="1">
    <source>
        <dbReference type="SAM" id="MobiDB-lite"/>
    </source>
</evidence>
<protein>
    <submittedName>
        <fullName evidence="2">Uncharacterized protein</fullName>
    </submittedName>
</protein>
<dbReference type="PANTHER" id="PTHR16524:SF2">
    <property type="entry name" value="CELL DEATH REGULATOR AVEN"/>
    <property type="match status" value="1"/>
</dbReference>
<feature type="region of interest" description="Disordered" evidence="1">
    <location>
        <begin position="1"/>
        <end position="72"/>
    </location>
</feature>
<dbReference type="Proteomes" id="UP001152795">
    <property type="component" value="Unassembled WGS sequence"/>
</dbReference>
<dbReference type="GO" id="GO:0010972">
    <property type="term" value="P:negative regulation of G2/M transition of mitotic cell cycle"/>
    <property type="evidence" value="ECO:0007669"/>
    <property type="project" value="TreeGrafter"/>
</dbReference>
<comment type="caution">
    <text evidence="2">The sequence shown here is derived from an EMBL/GenBank/DDBJ whole genome shotgun (WGS) entry which is preliminary data.</text>
</comment>
<evidence type="ECO:0000313" key="2">
    <source>
        <dbReference type="EMBL" id="CAB4013128.1"/>
    </source>
</evidence>
<feature type="compositionally biased region" description="Basic and acidic residues" evidence="1">
    <location>
        <begin position="20"/>
        <end position="44"/>
    </location>
</feature>
<reference evidence="2" key="1">
    <citation type="submission" date="2020-04" db="EMBL/GenBank/DDBJ databases">
        <authorList>
            <person name="Alioto T."/>
            <person name="Alioto T."/>
            <person name="Gomez Garrido J."/>
        </authorList>
    </citation>
    <scope>NUCLEOTIDE SEQUENCE</scope>
    <source>
        <strain evidence="2">A484AB</strain>
    </source>
</reference>
<organism evidence="2 3">
    <name type="scientific">Paramuricea clavata</name>
    <name type="common">Red gorgonian</name>
    <name type="synonym">Violescent sea-whip</name>
    <dbReference type="NCBI Taxonomy" id="317549"/>
    <lineage>
        <taxon>Eukaryota</taxon>
        <taxon>Metazoa</taxon>
        <taxon>Cnidaria</taxon>
        <taxon>Anthozoa</taxon>
        <taxon>Octocorallia</taxon>
        <taxon>Malacalcyonacea</taxon>
        <taxon>Plexauridae</taxon>
        <taxon>Paramuricea</taxon>
    </lineage>
</organism>
<dbReference type="InterPro" id="IPR026187">
    <property type="entry name" value="Aven"/>
</dbReference>
<keyword evidence="3" id="KW-1185">Reference proteome</keyword>
<accession>A0A6S7JRG3</accession>
<proteinExistence type="predicted"/>
<evidence type="ECO:0000313" key="3">
    <source>
        <dbReference type="Proteomes" id="UP001152795"/>
    </source>
</evidence>
<dbReference type="AlphaFoldDB" id="A0A6S7JRG3"/>
<dbReference type="OrthoDB" id="6338233at2759"/>
<sequence length="215" mass="23588">MRPDQHKKKKNSDYKKKHGIPSEKGEKHDKKGSTGAHRSDEKPASDVSKSGLETDGTDRDVGESSISHERGKFSRRKIESNLDRYKEDDFDDDCEPSNASPAVSSVPIGADFQSLLDNATSASGSSHFRFKSEKEWENLSTDEANNKGVLAFVKGVLAFENQVLAFENQVLAFGKGVLAFENGVLAFENGVLAFENGVLAFENQVLPFEKGVLAF</sequence>
<gene>
    <name evidence="2" type="ORF">PACLA_8A089758</name>
</gene>
<feature type="compositionally biased region" description="Basic residues" evidence="1">
    <location>
        <begin position="1"/>
        <end position="19"/>
    </location>
</feature>
<feature type="non-terminal residue" evidence="2">
    <location>
        <position position="1"/>
    </location>
</feature>
<name>A0A6S7JRG3_PARCT</name>
<dbReference type="EMBL" id="CACRXK020007767">
    <property type="protein sequence ID" value="CAB4013128.1"/>
    <property type="molecule type" value="Genomic_DNA"/>
</dbReference>
<dbReference type="PANTHER" id="PTHR16524">
    <property type="entry name" value="CELL DEATH REGULATOR AVEN"/>
    <property type="match status" value="1"/>
</dbReference>
<feature type="compositionally biased region" description="Basic and acidic residues" evidence="1">
    <location>
        <begin position="56"/>
        <end position="72"/>
    </location>
</feature>